<dbReference type="PROSITE" id="PS51257">
    <property type="entry name" value="PROKAR_LIPOPROTEIN"/>
    <property type="match status" value="1"/>
</dbReference>
<dbReference type="AlphaFoldDB" id="A0A1Y1CIN0"/>
<evidence type="ECO:0000256" key="1">
    <source>
        <dbReference type="SAM" id="SignalP"/>
    </source>
</evidence>
<feature type="chain" id="PRO_5011004580" description="Lipocalin-like domain-containing protein" evidence="1">
    <location>
        <begin position="21"/>
        <end position="173"/>
    </location>
</feature>
<dbReference type="Proteomes" id="UP000218267">
    <property type="component" value="Chromosome"/>
</dbReference>
<dbReference type="EMBL" id="AP018042">
    <property type="protein sequence ID" value="BAX80217.1"/>
    <property type="molecule type" value="Genomic_DNA"/>
</dbReference>
<reference evidence="2 3" key="1">
    <citation type="journal article" date="2018" name="Mar. Genomics">
        <title>Complete genome sequence of Marinifilaceae bacterium strain SPP2, isolated from the Antarctic marine sediment.</title>
        <authorList>
            <person name="Watanabe M."/>
            <person name="Kojima H."/>
            <person name="Fukui M."/>
        </authorList>
    </citation>
    <scope>NUCLEOTIDE SEQUENCE [LARGE SCALE GENOMIC DNA]</scope>
    <source>
        <strain evidence="2 3">SPP2</strain>
    </source>
</reference>
<name>A0A1Y1CIN0_9BACT</name>
<evidence type="ECO:0000313" key="3">
    <source>
        <dbReference type="Proteomes" id="UP000218267"/>
    </source>
</evidence>
<proteinExistence type="predicted"/>
<gene>
    <name evidence="2" type="ORF">ALGA_1845</name>
</gene>
<keyword evidence="1" id="KW-0732">Signal</keyword>
<feature type="signal peptide" evidence="1">
    <location>
        <begin position="1"/>
        <end position="20"/>
    </location>
</feature>
<sequence>MKRQMLLLLFGLLVLTSCNHYESKVPISSSDNSVIEKALLGEWILTSENKKDDTSGYLEVLPFNDTEYLVQLKEIKDSTQYIESIINIRMFSSEINKDIYLNLQFVGSDSEKDFMIYRFKSISGNRYKVFFLSKDLFSKTFTNSLSFQKYIENHPKEFEKAFEVEGVIERKIK</sequence>
<accession>A0A1Y1CIN0</accession>
<evidence type="ECO:0000313" key="2">
    <source>
        <dbReference type="EMBL" id="BAX80217.1"/>
    </source>
</evidence>
<dbReference type="OrthoDB" id="1120416at2"/>
<dbReference type="RefSeq" id="WP_096429082.1">
    <property type="nucleotide sequence ID" value="NZ_AP018042.1"/>
</dbReference>
<dbReference type="KEGG" id="mbas:ALGA_1845"/>
<organism evidence="2 3">
    <name type="scientific">Labilibaculum antarcticum</name>
    <dbReference type="NCBI Taxonomy" id="1717717"/>
    <lineage>
        <taxon>Bacteria</taxon>
        <taxon>Pseudomonadati</taxon>
        <taxon>Bacteroidota</taxon>
        <taxon>Bacteroidia</taxon>
        <taxon>Marinilabiliales</taxon>
        <taxon>Marinifilaceae</taxon>
        <taxon>Labilibaculum</taxon>
    </lineage>
</organism>
<evidence type="ECO:0008006" key="4">
    <source>
        <dbReference type="Google" id="ProtNLM"/>
    </source>
</evidence>
<reference evidence="3" key="2">
    <citation type="journal article" date="2020" name="Antonie Van Leeuwenhoek">
        <title>Labilibaculum antarcticum sp. nov., a novel facultative anaerobic, psychrotorelant bacterium isolated from marine sediment of Antarctica.</title>
        <authorList>
            <person name="Watanabe M."/>
            <person name="Kojima H."/>
            <person name="Fukui M."/>
        </authorList>
    </citation>
    <scope>NUCLEOTIDE SEQUENCE [LARGE SCALE GENOMIC DNA]</scope>
    <source>
        <strain evidence="3">SPP2</strain>
    </source>
</reference>
<keyword evidence="3" id="KW-1185">Reference proteome</keyword>
<protein>
    <recommendedName>
        <fullName evidence="4">Lipocalin-like domain-containing protein</fullName>
    </recommendedName>
</protein>